<organism evidence="2 3">
    <name type="scientific">Marmota monax</name>
    <name type="common">Woodchuck</name>
    <dbReference type="NCBI Taxonomy" id="9995"/>
    <lineage>
        <taxon>Eukaryota</taxon>
        <taxon>Metazoa</taxon>
        <taxon>Chordata</taxon>
        <taxon>Craniata</taxon>
        <taxon>Vertebrata</taxon>
        <taxon>Euteleostomi</taxon>
        <taxon>Mammalia</taxon>
        <taxon>Eutheria</taxon>
        <taxon>Euarchontoglires</taxon>
        <taxon>Glires</taxon>
        <taxon>Rodentia</taxon>
        <taxon>Sciuromorpha</taxon>
        <taxon>Sciuridae</taxon>
        <taxon>Xerinae</taxon>
        <taxon>Marmotini</taxon>
        <taxon>Marmota</taxon>
    </lineage>
</organism>
<dbReference type="EMBL" id="CABDUW010000064">
    <property type="protein sequence ID" value="VTJ56395.1"/>
    <property type="molecule type" value="Genomic_DNA"/>
</dbReference>
<dbReference type="AlphaFoldDB" id="A0A5E4AGU0"/>
<sequence>MGKPSVGTGCVGSRPNCLLPGSCPVRPGWGGKADYENVPSQGATSQSDSQQRGRTPPPPIPGSPVRPAPVAAAAPVPTPPGPFCTVISCPAEARPGSGPPETGRTASPTPPGRGSKGISDWADFEPHHPQRRSQDSSLGLGGGEVRVPYGRACATASAVSTTLGARLQLNPHRQLGIGGLTQIHASLPGAPGNIWACHLRELAAT</sequence>
<evidence type="ECO:0000313" key="3">
    <source>
        <dbReference type="Proteomes" id="UP000335636"/>
    </source>
</evidence>
<reference evidence="2" key="1">
    <citation type="submission" date="2019-04" db="EMBL/GenBank/DDBJ databases">
        <authorList>
            <person name="Alioto T."/>
            <person name="Alioto T."/>
        </authorList>
    </citation>
    <scope>NUCLEOTIDE SEQUENCE [LARGE SCALE GENOMIC DNA]</scope>
</reference>
<dbReference type="Proteomes" id="UP000335636">
    <property type="component" value="Unassembled WGS sequence"/>
</dbReference>
<name>A0A5E4AGU0_MARMO</name>
<protein>
    <submittedName>
        <fullName evidence="2">Uncharacterized protein</fullName>
    </submittedName>
</protein>
<feature type="compositionally biased region" description="Basic and acidic residues" evidence="1">
    <location>
        <begin position="124"/>
        <end position="134"/>
    </location>
</feature>
<accession>A0A5E4AGU0</accession>
<feature type="region of interest" description="Disordered" evidence="1">
    <location>
        <begin position="90"/>
        <end position="143"/>
    </location>
</feature>
<keyword evidence="3" id="KW-1185">Reference proteome</keyword>
<feature type="compositionally biased region" description="Pro residues" evidence="1">
    <location>
        <begin position="55"/>
        <end position="67"/>
    </location>
</feature>
<comment type="caution">
    <text evidence="2">The sequence shown here is derived from an EMBL/GenBank/DDBJ whole genome shotgun (WGS) entry which is preliminary data.</text>
</comment>
<evidence type="ECO:0000256" key="1">
    <source>
        <dbReference type="SAM" id="MobiDB-lite"/>
    </source>
</evidence>
<feature type="compositionally biased region" description="Polar residues" evidence="1">
    <location>
        <begin position="38"/>
        <end position="53"/>
    </location>
</feature>
<evidence type="ECO:0000313" key="2">
    <source>
        <dbReference type="EMBL" id="VTJ56395.1"/>
    </source>
</evidence>
<gene>
    <name evidence="2" type="ORF">MONAX_5E027041</name>
</gene>
<feature type="region of interest" description="Disordered" evidence="1">
    <location>
        <begin position="1"/>
        <end position="76"/>
    </location>
</feature>
<proteinExistence type="predicted"/>